<dbReference type="InterPro" id="IPR008964">
    <property type="entry name" value="Invasin/intimin_cell_adhesion"/>
</dbReference>
<gene>
    <name evidence="4" type="ORF">A6K76_10240</name>
</gene>
<proteinExistence type="predicted"/>
<dbReference type="PANTHER" id="PTHR19879">
    <property type="entry name" value="TRANSCRIPTION INITIATION FACTOR TFIID"/>
    <property type="match status" value="1"/>
</dbReference>
<evidence type="ECO:0000259" key="3">
    <source>
        <dbReference type="SMART" id="SM00635"/>
    </source>
</evidence>
<evidence type="ECO:0000256" key="1">
    <source>
        <dbReference type="ARBA" id="ARBA00022729"/>
    </source>
</evidence>
<dbReference type="InterPro" id="IPR032812">
    <property type="entry name" value="SbsA_Ig"/>
</dbReference>
<dbReference type="SUPFAM" id="SSF49373">
    <property type="entry name" value="Invasin/intimin cell-adhesion fragments"/>
    <property type="match status" value="1"/>
</dbReference>
<feature type="signal peptide" evidence="2">
    <location>
        <begin position="1"/>
        <end position="27"/>
    </location>
</feature>
<evidence type="ECO:0000313" key="4">
    <source>
        <dbReference type="EMBL" id="OCS91114.1"/>
    </source>
</evidence>
<dbReference type="InterPro" id="IPR015943">
    <property type="entry name" value="WD40/YVTN_repeat-like_dom_sf"/>
</dbReference>
<name>A0A1C0YVF6_9BACL</name>
<sequence length="523" mass="58335">MKRFMKVLVAIIFIVSTFAPTFQTVQADSSLYKLPTIGNAGSSSASSAAFSPNGKYLATSNSRNVLLWNTSSLSLLQEFKAATDSIQNMMFSENGEKLLISAYHRIVQVDVASATQDFEVPTLDTSSVLNATYSQNGDFIYVLKPNHLIIFNKDGTMKDSFSLTNRASNFAYNAKTDEIAISFENGEIIIRQASTGDYVRTITYDGQLADFANVYVQYSPDFKTLYRVYRPKYAGDAPITIATLNVEEQYKETPLHSGKFKYDFYDIYNFAVSPDNQYLLLKGAPSNDRYNYKTIIFELATQTAVAEMSTQNTNLLIMTTDNRRLFTGNTLYNAEQLPKRQLAGIAITPEQTIIGIDDVQTLQASHVFSDGLQQPLNNTDVKWSSSNSNVATFIAGKLQGVSAGEATITATYNNFSATQKIIVRNYVEQPKETDIAPDKVWTVTFNTNVNVQTIKQQTMYVTNAKGEIVPMLYYVAQTNSKSVQLMPVTPYTPGETYTLWVKDVKSSSNVALEQFTKKQFTIK</sequence>
<dbReference type="Gene3D" id="2.60.40.1080">
    <property type="match status" value="1"/>
</dbReference>
<dbReference type="SMART" id="SM00635">
    <property type="entry name" value="BID_2"/>
    <property type="match status" value="1"/>
</dbReference>
<dbReference type="RefSeq" id="WP_066463844.1">
    <property type="nucleotide sequence ID" value="NZ_MATO01000031.1"/>
</dbReference>
<dbReference type="SUPFAM" id="SSF82171">
    <property type="entry name" value="DPP6 N-terminal domain-like"/>
    <property type="match status" value="1"/>
</dbReference>
<organism evidence="4 5">
    <name type="scientific">Caryophanon latum</name>
    <dbReference type="NCBI Taxonomy" id="33977"/>
    <lineage>
        <taxon>Bacteria</taxon>
        <taxon>Bacillati</taxon>
        <taxon>Bacillota</taxon>
        <taxon>Bacilli</taxon>
        <taxon>Bacillales</taxon>
        <taxon>Caryophanaceae</taxon>
        <taxon>Caryophanon</taxon>
    </lineage>
</organism>
<feature type="domain" description="BIG2" evidence="3">
    <location>
        <begin position="341"/>
        <end position="422"/>
    </location>
</feature>
<evidence type="ECO:0000313" key="5">
    <source>
        <dbReference type="Proteomes" id="UP000093482"/>
    </source>
</evidence>
<feature type="chain" id="PRO_5008649279" description="BIG2 domain-containing protein" evidence="2">
    <location>
        <begin position="28"/>
        <end position="523"/>
    </location>
</feature>
<evidence type="ECO:0000256" key="2">
    <source>
        <dbReference type="SAM" id="SignalP"/>
    </source>
</evidence>
<dbReference type="EMBL" id="MATO01000031">
    <property type="protein sequence ID" value="OCS91114.1"/>
    <property type="molecule type" value="Genomic_DNA"/>
</dbReference>
<dbReference type="AlphaFoldDB" id="A0A1C0YVF6"/>
<dbReference type="InterPro" id="IPR014755">
    <property type="entry name" value="Cu-Rt/internalin_Ig-like"/>
</dbReference>
<dbReference type="Proteomes" id="UP000093482">
    <property type="component" value="Unassembled WGS sequence"/>
</dbReference>
<dbReference type="PANTHER" id="PTHR19879:SF9">
    <property type="entry name" value="TRANSCRIPTION INITIATION FACTOR TFIID SUBUNIT 5"/>
    <property type="match status" value="1"/>
</dbReference>
<dbReference type="OrthoDB" id="9796125at2"/>
<accession>A0A1C0YVF6</accession>
<dbReference type="Pfam" id="PF02368">
    <property type="entry name" value="Big_2"/>
    <property type="match status" value="1"/>
</dbReference>
<dbReference type="Gene3D" id="2.60.40.1220">
    <property type="match status" value="1"/>
</dbReference>
<dbReference type="Pfam" id="PF13205">
    <property type="entry name" value="Big_5"/>
    <property type="match status" value="1"/>
</dbReference>
<dbReference type="InterPro" id="IPR003343">
    <property type="entry name" value="Big_2"/>
</dbReference>
<protein>
    <recommendedName>
        <fullName evidence="3">BIG2 domain-containing protein</fullName>
    </recommendedName>
</protein>
<comment type="caution">
    <text evidence="4">The sequence shown here is derived from an EMBL/GenBank/DDBJ whole genome shotgun (WGS) entry which is preliminary data.</text>
</comment>
<keyword evidence="5" id="KW-1185">Reference proteome</keyword>
<dbReference type="Gene3D" id="2.130.10.10">
    <property type="entry name" value="YVTN repeat-like/Quinoprotein amine dehydrogenase"/>
    <property type="match status" value="1"/>
</dbReference>
<keyword evidence="1 2" id="KW-0732">Signal</keyword>
<reference evidence="4 5" key="1">
    <citation type="submission" date="2016-07" db="EMBL/GenBank/DDBJ databases">
        <title>Caryophanon latum genome sequencing.</title>
        <authorList>
            <person name="Verma A."/>
            <person name="Pal Y."/>
            <person name="Krishnamurthi S."/>
        </authorList>
    </citation>
    <scope>NUCLEOTIDE SEQUENCE [LARGE SCALE GENOMIC DNA]</scope>
    <source>
        <strain evidence="4 5">DSM 14151</strain>
    </source>
</reference>